<organism evidence="3 8">
    <name type="scientific">Bacteroides fragilis</name>
    <dbReference type="NCBI Taxonomy" id="817"/>
    <lineage>
        <taxon>Bacteria</taxon>
        <taxon>Pseudomonadati</taxon>
        <taxon>Bacteroidota</taxon>
        <taxon>Bacteroidia</taxon>
        <taxon>Bacteroidales</taxon>
        <taxon>Bacteroidaceae</taxon>
        <taxon>Bacteroides</taxon>
    </lineage>
</organism>
<gene>
    <name evidence="5" type="ORF">FSA03_20335</name>
    <name evidence="4" type="ORF">FSA06_19805</name>
    <name evidence="3" type="ORF">O1420_13110</name>
</gene>
<sequence length="407" mass="47021">MKILLQINVVANSGSTGRIAEELGRLVIAKGWKSYIAYGRWSCPSQSKLIRIGTKVDLFFHGLKSILFDRHGFGSRKATLKLISKIEKIKPDIIHLHNIHGYYLNCKILFEYLSCVDIPVVWTLHDCWSFTGHCVHFQNVGCNKWLLGCFACPNKRDYPTTLFLDNSQINYVEKKLLFTTIDRMIIVPVCNWLNEMIGSSYLSQLRRYTIVNGIDLKVFRPSTDLSVLIKRYGLESKFVVLAVASNWNVTKGEFDIYHWARQVSDDVRFVMIGLTKTQIRKLPINILGFERTEDINQLVDFYSLADVFINPTYQDTFPTVNIEAMACGTPVITYNTGGCKEMITDSIGFVIDRGDKVKFLESLNEVRMKPKGYYKECCRNRAIQLYNKDERYAEYLKLYYKILNYSL</sequence>
<evidence type="ECO:0000313" key="6">
    <source>
        <dbReference type="Proteomes" id="UP000315444"/>
    </source>
</evidence>
<dbReference type="Proteomes" id="UP001078742">
    <property type="component" value="Unassembled WGS sequence"/>
</dbReference>
<dbReference type="InterPro" id="IPR001296">
    <property type="entry name" value="Glyco_trans_1"/>
</dbReference>
<dbReference type="EMBL" id="VOHT01000010">
    <property type="protein sequence ID" value="TWV45865.1"/>
    <property type="molecule type" value="Genomic_DNA"/>
</dbReference>
<dbReference type="Proteomes" id="UP000315444">
    <property type="component" value="Unassembled WGS sequence"/>
</dbReference>
<dbReference type="Proteomes" id="UP000319026">
    <property type="component" value="Unassembled WGS sequence"/>
</dbReference>
<dbReference type="RefSeq" id="WP_032556908.1">
    <property type="nucleotide sequence ID" value="NZ_CP131534.1"/>
</dbReference>
<proteinExistence type="predicted"/>
<dbReference type="SUPFAM" id="SSF53756">
    <property type="entry name" value="UDP-Glycosyltransferase/glycogen phosphorylase"/>
    <property type="match status" value="1"/>
</dbReference>
<evidence type="ECO:0000313" key="8">
    <source>
        <dbReference type="Proteomes" id="UP001078742"/>
    </source>
</evidence>
<keyword evidence="3" id="KW-0328">Glycosyltransferase</keyword>
<dbReference type="GO" id="GO:0016757">
    <property type="term" value="F:glycosyltransferase activity"/>
    <property type="evidence" value="ECO:0007669"/>
    <property type="project" value="UniProtKB-KW"/>
</dbReference>
<dbReference type="GO" id="GO:0009103">
    <property type="term" value="P:lipopolysaccharide biosynthetic process"/>
    <property type="evidence" value="ECO:0007669"/>
    <property type="project" value="TreeGrafter"/>
</dbReference>
<evidence type="ECO:0000259" key="2">
    <source>
        <dbReference type="Pfam" id="PF00534"/>
    </source>
</evidence>
<evidence type="ECO:0000313" key="3">
    <source>
        <dbReference type="EMBL" id="MCZ2572338.1"/>
    </source>
</evidence>
<dbReference type="AlphaFoldDB" id="A0A5C6JAS7"/>
<name>A0A5C6JAS7_BACFG</name>
<reference evidence="4 6" key="2">
    <citation type="submission" date="2019-07" db="EMBL/GenBank/DDBJ databases">
        <title>Genome sequencing of Bacteroides fragilis.</title>
        <authorList>
            <person name="Galasyn E.V."/>
            <person name="Ruoff K.L."/>
            <person name="Price C.E."/>
            <person name="Valls R.A."/>
            <person name="O'Toole G.A."/>
        </authorList>
    </citation>
    <scope>NUCLEOTIDE SEQUENCE [LARGE SCALE GENOMIC DNA]</scope>
    <source>
        <strain evidence="4 6">AD135F_1B</strain>
    </source>
</reference>
<dbReference type="EC" id="2.4.-.-" evidence="3"/>
<feature type="domain" description="Glycosyl transferase family 1" evidence="2">
    <location>
        <begin position="255"/>
        <end position="366"/>
    </location>
</feature>
<evidence type="ECO:0000313" key="5">
    <source>
        <dbReference type="EMBL" id="TWV45865.1"/>
    </source>
</evidence>
<evidence type="ECO:0000313" key="7">
    <source>
        <dbReference type="Proteomes" id="UP000319026"/>
    </source>
</evidence>
<dbReference type="EMBL" id="JAPUAV010000008">
    <property type="protein sequence ID" value="MCZ2572338.1"/>
    <property type="molecule type" value="Genomic_DNA"/>
</dbReference>
<protein>
    <submittedName>
        <fullName evidence="3">Glycosyltransferase</fullName>
        <ecNumber evidence="3">2.4.-.-</ecNumber>
    </submittedName>
</protein>
<dbReference type="EMBL" id="VOHV01000010">
    <property type="protein sequence ID" value="TWV38618.1"/>
    <property type="molecule type" value="Genomic_DNA"/>
</dbReference>
<keyword evidence="1 3" id="KW-0808">Transferase</keyword>
<evidence type="ECO:0000313" key="4">
    <source>
        <dbReference type="EMBL" id="TWV38618.1"/>
    </source>
</evidence>
<accession>A0A5C6JAS7</accession>
<reference evidence="5 7" key="1">
    <citation type="submission" date="2019-07" db="EMBL/GenBank/DDBJ databases">
        <title>Genome Sequencing of Bacteroides fragilis.</title>
        <authorList>
            <person name="Pinto K.M."/>
            <person name="Ruoff K.L."/>
            <person name="Price C.E."/>
            <person name="Valls R.A."/>
            <person name="O'Toole G.A."/>
        </authorList>
    </citation>
    <scope>NUCLEOTIDE SEQUENCE [LARGE SCALE GENOMIC DNA]</scope>
    <source>
        <strain evidence="5 7">AD135F_3B</strain>
    </source>
</reference>
<dbReference type="PANTHER" id="PTHR46401:SF2">
    <property type="entry name" value="GLYCOSYLTRANSFERASE WBBK-RELATED"/>
    <property type="match status" value="1"/>
</dbReference>
<comment type="caution">
    <text evidence="3">The sequence shown here is derived from an EMBL/GenBank/DDBJ whole genome shotgun (WGS) entry which is preliminary data.</text>
</comment>
<dbReference type="Pfam" id="PF00534">
    <property type="entry name" value="Glycos_transf_1"/>
    <property type="match status" value="1"/>
</dbReference>
<dbReference type="Gene3D" id="3.40.50.2000">
    <property type="entry name" value="Glycogen Phosphorylase B"/>
    <property type="match status" value="2"/>
</dbReference>
<evidence type="ECO:0000256" key="1">
    <source>
        <dbReference type="ARBA" id="ARBA00022679"/>
    </source>
</evidence>
<reference evidence="3" key="3">
    <citation type="submission" date="2022-12" db="EMBL/GenBank/DDBJ databases">
        <title>Development of a Multilocus Sequence Typing Scheme for Bacteroides fragilis Based on Whole Genome Sequencing Data and Clinical Application.</title>
        <authorList>
            <person name="Nielsen F.D."/>
            <person name="Justesen U.S."/>
        </authorList>
    </citation>
    <scope>NUCLEOTIDE SEQUENCE</scope>
    <source>
        <strain evidence="3">BF_BC_VIB_DK_2012_57</strain>
    </source>
</reference>
<dbReference type="PANTHER" id="PTHR46401">
    <property type="entry name" value="GLYCOSYLTRANSFERASE WBBK-RELATED"/>
    <property type="match status" value="1"/>
</dbReference>